<evidence type="ECO:0000256" key="15">
    <source>
        <dbReference type="ARBA" id="ARBA00042717"/>
    </source>
</evidence>
<evidence type="ECO:0000313" key="19">
    <source>
        <dbReference type="EMBL" id="PVU98170.1"/>
    </source>
</evidence>
<comment type="subcellular location">
    <subcellularLocation>
        <location evidence="2">Golgi apparatus</location>
        <location evidence="2">trans-Golgi network membrane</location>
        <topology evidence="2">Single-pass type I membrane protein</topology>
    </subcellularLocation>
</comment>
<feature type="chain" id="PRO_5015438266" description="Pheromone-processing carboxypeptidase KEX1" evidence="18">
    <location>
        <begin position="23"/>
        <end position="814"/>
    </location>
</feature>
<feature type="compositionally biased region" description="Polar residues" evidence="16">
    <location>
        <begin position="45"/>
        <end position="67"/>
    </location>
</feature>
<keyword evidence="11" id="KW-0325">Glycoprotein</keyword>
<proteinExistence type="inferred from homology"/>
<evidence type="ECO:0000256" key="6">
    <source>
        <dbReference type="ARBA" id="ARBA00022703"/>
    </source>
</evidence>
<evidence type="ECO:0000256" key="11">
    <source>
        <dbReference type="ARBA" id="ARBA00023180"/>
    </source>
</evidence>
<dbReference type="AlphaFoldDB" id="A0A2T9Z0Q5"/>
<reference evidence="19 20" key="1">
    <citation type="journal article" date="2018" name="MBio">
        <title>Comparative Genomics Reveals the Core Gene Toolbox for the Fungus-Insect Symbiosis.</title>
        <authorList>
            <person name="Wang Y."/>
            <person name="Stata M."/>
            <person name="Wang W."/>
            <person name="Stajich J.E."/>
            <person name="White M.M."/>
            <person name="Moncalvo J.M."/>
        </authorList>
    </citation>
    <scope>NUCLEOTIDE SEQUENCE [LARGE SCALE GENOMIC DNA]</scope>
    <source>
        <strain evidence="19 20">SWE-8-4</strain>
    </source>
</reference>
<protein>
    <recommendedName>
        <fullName evidence="14">Pheromone-processing carboxypeptidase KEX1</fullName>
        <ecNumber evidence="12">3.4.16.6</ecNumber>
    </recommendedName>
    <alternativeName>
        <fullName evidence="15">Carboxypeptidase D</fullName>
    </alternativeName>
    <alternativeName>
        <fullName evidence="13">Pheromone-processing carboxypeptidase kex1</fullName>
    </alternativeName>
</protein>
<evidence type="ECO:0000256" key="7">
    <source>
        <dbReference type="ARBA" id="ARBA00022729"/>
    </source>
</evidence>
<organism evidence="19 20">
    <name type="scientific">Smittium simulii</name>
    <dbReference type="NCBI Taxonomy" id="133385"/>
    <lineage>
        <taxon>Eukaryota</taxon>
        <taxon>Fungi</taxon>
        <taxon>Fungi incertae sedis</taxon>
        <taxon>Zoopagomycota</taxon>
        <taxon>Kickxellomycotina</taxon>
        <taxon>Harpellomycetes</taxon>
        <taxon>Harpellales</taxon>
        <taxon>Legeriomycetaceae</taxon>
        <taxon>Smittium</taxon>
    </lineage>
</organism>
<evidence type="ECO:0000256" key="14">
    <source>
        <dbReference type="ARBA" id="ARBA00040628"/>
    </source>
</evidence>
<accession>A0A2T9Z0Q5</accession>
<evidence type="ECO:0000256" key="8">
    <source>
        <dbReference type="ARBA" id="ARBA00022989"/>
    </source>
</evidence>
<dbReference type="GO" id="GO:0004185">
    <property type="term" value="F:serine-type carboxypeptidase activity"/>
    <property type="evidence" value="ECO:0007669"/>
    <property type="project" value="UniProtKB-EC"/>
</dbReference>
<name>A0A2T9Z0Q5_9FUNG</name>
<dbReference type="SUPFAM" id="SSF53474">
    <property type="entry name" value="alpha/beta-Hydrolases"/>
    <property type="match status" value="1"/>
</dbReference>
<dbReference type="STRING" id="133385.A0A2T9Z0Q5"/>
<dbReference type="PANTHER" id="PTHR11802:SF190">
    <property type="entry name" value="PHEROMONE-PROCESSING CARBOXYPEPTIDASE KEX1"/>
    <property type="match status" value="1"/>
</dbReference>
<evidence type="ECO:0000256" key="12">
    <source>
        <dbReference type="ARBA" id="ARBA00038895"/>
    </source>
</evidence>
<feature type="transmembrane region" description="Helical" evidence="17">
    <location>
        <begin position="711"/>
        <end position="730"/>
    </location>
</feature>
<dbReference type="EC" id="3.4.16.6" evidence="12"/>
<evidence type="ECO:0000256" key="10">
    <source>
        <dbReference type="ARBA" id="ARBA00023136"/>
    </source>
</evidence>
<dbReference type="GO" id="GO:0005794">
    <property type="term" value="C:Golgi apparatus"/>
    <property type="evidence" value="ECO:0007669"/>
    <property type="project" value="UniProtKB-SubCell"/>
</dbReference>
<dbReference type="GO" id="GO:0006915">
    <property type="term" value="P:apoptotic process"/>
    <property type="evidence" value="ECO:0007669"/>
    <property type="project" value="UniProtKB-KW"/>
</dbReference>
<evidence type="ECO:0000256" key="9">
    <source>
        <dbReference type="ARBA" id="ARBA00023034"/>
    </source>
</evidence>
<dbReference type="PRINTS" id="PR00724">
    <property type="entry name" value="CRBOXYPTASEC"/>
</dbReference>
<feature type="region of interest" description="Disordered" evidence="16">
    <location>
        <begin position="160"/>
        <end position="212"/>
    </location>
</feature>
<evidence type="ECO:0000313" key="20">
    <source>
        <dbReference type="Proteomes" id="UP000245383"/>
    </source>
</evidence>
<feature type="region of interest" description="Disordered" evidence="16">
    <location>
        <begin position="32"/>
        <end position="67"/>
    </location>
</feature>
<sequence>MNVNTINTISAIFFYLLLLGYSQELSVNSKNVTTTNSKPFEKSSTETSSMNISTSNAESTDSNTQKENISNTKNVELNSNKILMHPQPQSFSESTLTNSDLNKSEVLSIATKTLDPTKKLLSELGKLTLEVIDKKKETSSSLLISKTSSNNLITSTEITSTSTSTEITPTSTPNEITPTSTSTEITSTSIEITSTSTPTEITSTSTSTEITSTSTSMLNNIISEDSNSPKSANITILKNNTDSSDNKTWDKREDFKVKDMPGLKDDRLLDLDLYSGQLKLGEKENYMYFMLAKNSTNQLNSDSWVIWLNGGPGCTSMYGSFLEHGPFELHGNNTIVMRNDSWTKQVDVLYIDQPFGTGLSRSKESYFITSYSEMKDELTLFLQNFLKIFPEYLKKKLILAGESDAGVSIPYLAHSILYPENKENNLQINLKGIMIGNGWIGTRQIYSSYKPFIESRLNITDKLKDSLYNETSECLSKYGEDKSLVRLDVCDNILTVLKSGYGDEREKCLNIYNYDIYDTESECGESFPMQTKYLDAYMQSPEVLSALNVRPGIRIGKWVRCSSEVIKYIDFEKNKDSIIFLSDILKKVPVLLYVGDKDVISNTLAHEYIISNLTWNGFKGFKNYQNVKSNWEIDNRAVGIYHTERNLSFSVIFGASHMVAIEKPKEMLVLLSKFANFSLDNMSFKRSVKFNEFGIGRSKEIKNMGKQESNIIKSLVIVFIIVSIILMISANKKKIWLYLSNITQHSRPNLAPDNNYYELNTNRSFSQPVESTRTASALLEPIRELSDSSDDGFLGHYDYNASYNYDSDESHDRY</sequence>
<comment type="caution">
    <text evidence="19">The sequence shown here is derived from an EMBL/GenBank/DDBJ whole genome shotgun (WGS) entry which is preliminary data.</text>
</comment>
<evidence type="ECO:0000256" key="4">
    <source>
        <dbReference type="ARBA" id="ARBA00022645"/>
    </source>
</evidence>
<dbReference type="InterPro" id="IPR029058">
    <property type="entry name" value="AB_hydrolase_fold"/>
</dbReference>
<dbReference type="EMBL" id="MBFR01000002">
    <property type="protein sequence ID" value="PVU98170.1"/>
    <property type="molecule type" value="Genomic_DNA"/>
</dbReference>
<keyword evidence="8 17" id="KW-1133">Transmembrane helix</keyword>
<comment type="similarity">
    <text evidence="3">Belongs to the peptidase S10 family.</text>
</comment>
<keyword evidence="4" id="KW-0121">Carboxypeptidase</keyword>
<dbReference type="InterPro" id="IPR001563">
    <property type="entry name" value="Peptidase_S10"/>
</dbReference>
<evidence type="ECO:0000256" key="17">
    <source>
        <dbReference type="SAM" id="Phobius"/>
    </source>
</evidence>
<keyword evidence="4" id="KW-0645">Protease</keyword>
<dbReference type="GO" id="GO:0006508">
    <property type="term" value="P:proteolysis"/>
    <property type="evidence" value="ECO:0007669"/>
    <property type="project" value="InterPro"/>
</dbReference>
<dbReference type="Pfam" id="PF00450">
    <property type="entry name" value="Peptidase_S10"/>
    <property type="match status" value="1"/>
</dbReference>
<keyword evidence="4" id="KW-0378">Hydrolase</keyword>
<evidence type="ECO:0000256" key="2">
    <source>
        <dbReference type="ARBA" id="ARBA00004393"/>
    </source>
</evidence>
<keyword evidence="10 17" id="KW-0472">Membrane</keyword>
<evidence type="ECO:0000256" key="5">
    <source>
        <dbReference type="ARBA" id="ARBA00022692"/>
    </source>
</evidence>
<dbReference type="Gene3D" id="3.40.50.1820">
    <property type="entry name" value="alpha/beta hydrolase"/>
    <property type="match status" value="1"/>
</dbReference>
<dbReference type="Proteomes" id="UP000245383">
    <property type="component" value="Unassembled WGS sequence"/>
</dbReference>
<keyword evidence="7 18" id="KW-0732">Signal</keyword>
<evidence type="ECO:0000256" key="1">
    <source>
        <dbReference type="ARBA" id="ARBA00001003"/>
    </source>
</evidence>
<comment type="catalytic activity">
    <reaction evidence="1">
        <text>Preferential release of a C-terminal arginine or lysine residue.</text>
        <dbReference type="EC" id="3.4.16.6"/>
    </reaction>
</comment>
<keyword evidence="5 17" id="KW-0812">Transmembrane</keyword>
<keyword evidence="20" id="KW-1185">Reference proteome</keyword>
<dbReference type="PANTHER" id="PTHR11802">
    <property type="entry name" value="SERINE PROTEASE FAMILY S10 SERINE CARBOXYPEPTIDASE"/>
    <property type="match status" value="1"/>
</dbReference>
<keyword evidence="6" id="KW-0053">Apoptosis</keyword>
<evidence type="ECO:0000256" key="16">
    <source>
        <dbReference type="SAM" id="MobiDB-lite"/>
    </source>
</evidence>
<feature type="signal peptide" evidence="18">
    <location>
        <begin position="1"/>
        <end position="22"/>
    </location>
</feature>
<keyword evidence="9" id="KW-0333">Golgi apparatus</keyword>
<gene>
    <name evidence="19" type="ORF">BB561_000086</name>
</gene>
<evidence type="ECO:0000256" key="13">
    <source>
        <dbReference type="ARBA" id="ARBA00040403"/>
    </source>
</evidence>
<evidence type="ECO:0000256" key="18">
    <source>
        <dbReference type="SAM" id="SignalP"/>
    </source>
</evidence>
<dbReference type="OrthoDB" id="443318at2759"/>
<evidence type="ECO:0000256" key="3">
    <source>
        <dbReference type="ARBA" id="ARBA00009431"/>
    </source>
</evidence>